<dbReference type="InterPro" id="IPR020946">
    <property type="entry name" value="Flavin_mOase-like"/>
</dbReference>
<dbReference type="Gene3D" id="3.50.50.60">
    <property type="entry name" value="FAD/NAD(P)-binding domain"/>
    <property type="match status" value="1"/>
</dbReference>
<dbReference type="SUPFAM" id="SSF51905">
    <property type="entry name" value="FAD/NAD(P)-binding domain"/>
    <property type="match status" value="2"/>
</dbReference>
<keyword evidence="7" id="KW-0812">Transmembrane</keyword>
<gene>
    <name evidence="8" type="ORF">IF1G_09754</name>
</gene>
<comment type="caution">
    <text evidence="8">The sequence shown here is derived from an EMBL/GenBank/DDBJ whole genome shotgun (WGS) entry which is preliminary data.</text>
</comment>
<comment type="similarity">
    <text evidence="1">Belongs to the FMO family.</text>
</comment>
<dbReference type="PRINTS" id="PR00370">
    <property type="entry name" value="FMOXYGENASE"/>
</dbReference>
<keyword evidence="7" id="KW-1133">Transmembrane helix</keyword>
<keyword evidence="3" id="KW-0274">FAD</keyword>
<dbReference type="PANTHER" id="PTHR23023">
    <property type="entry name" value="DIMETHYLANILINE MONOOXYGENASE"/>
    <property type="match status" value="1"/>
</dbReference>
<keyword evidence="5" id="KW-0560">Oxidoreductase</keyword>
<feature type="compositionally biased region" description="Acidic residues" evidence="6">
    <location>
        <begin position="537"/>
        <end position="547"/>
    </location>
</feature>
<evidence type="ECO:0000256" key="2">
    <source>
        <dbReference type="ARBA" id="ARBA00022630"/>
    </source>
</evidence>
<dbReference type="InterPro" id="IPR036188">
    <property type="entry name" value="FAD/NAD-bd_sf"/>
</dbReference>
<organism evidence="8 9">
    <name type="scientific">Cordyceps javanica</name>
    <dbReference type="NCBI Taxonomy" id="43265"/>
    <lineage>
        <taxon>Eukaryota</taxon>
        <taxon>Fungi</taxon>
        <taxon>Dikarya</taxon>
        <taxon>Ascomycota</taxon>
        <taxon>Pezizomycotina</taxon>
        <taxon>Sordariomycetes</taxon>
        <taxon>Hypocreomycetidae</taxon>
        <taxon>Hypocreales</taxon>
        <taxon>Cordycipitaceae</taxon>
        <taxon>Cordyceps</taxon>
    </lineage>
</organism>
<dbReference type="Proteomes" id="UP000315783">
    <property type="component" value="Unassembled WGS sequence"/>
</dbReference>
<dbReference type="EMBL" id="SPUK01000018">
    <property type="protein sequence ID" value="TQV91688.1"/>
    <property type="molecule type" value="Genomic_DNA"/>
</dbReference>
<accession>A0A545UQG0</accession>
<sequence length="658" mass="71673">MKVAVVGGGPAGLVTLKFLATAHLYFPIPPIDVRLFEAGDEIGGTFVQRVYEDAELVSSKYLTAFSDFRLPRDAPDFVTPAVYVQYLRDYATHFGLWPHIRCGARVTRIVRRHRPVQTPGGDGAGHTVEITTADTTERWDCDAVAICTGLNACPRMPDVPGLLEARPAPTVLHSSAVKTRAQLGRATHVVVLGAGETGMDMAHLAVTAPTASVTLCHREGFFCAPKNTGGGCGGGTTARPNKPVDTSVASLFDTAYAHPVLQRSPLPWAVYDLWVRKMHWCIGGTEEGPDQWAGQMSKDRKHLDSLFMCKSDRALPYISAGRRSTSLLNRLRARILNVPLRPHHGRTVSVRTWPSRVDAAGFMHFGDTAAAGAETSVRPDVVVFATGYATSFPMLDHSRGAYPSLEETSSSSSPETDDGRGIYRPDAPDVAYIGFVRPSIGAIPPLAELQAQLWVLRLLQHLLPGEVTAPPRRSPDAVAGYELDYKLRPRAGYDLFADKRGVDHESYAYQLALDMGAAPTWRRVLLGPTTRGGKAAEEEEEGEEGEEGGGGGERGGRGRGRARGRGGWRCFYVWAMGSNFNTKFRLVGPWRDEVVAESIMCGELYDVVSRSGGLVYFVTYSVIPLIFFGIISLSLYAAFRVAALPGKAVAGCRRRRRW</sequence>
<dbReference type="OrthoDB" id="10254665at2759"/>
<dbReference type="GO" id="GO:0004499">
    <property type="term" value="F:N,N-dimethylaniline monooxygenase activity"/>
    <property type="evidence" value="ECO:0007669"/>
    <property type="project" value="InterPro"/>
</dbReference>
<dbReference type="Pfam" id="PF00743">
    <property type="entry name" value="FMO-like"/>
    <property type="match status" value="1"/>
</dbReference>
<dbReference type="InterPro" id="IPR000960">
    <property type="entry name" value="Flavin_mOase"/>
</dbReference>
<evidence type="ECO:0000256" key="3">
    <source>
        <dbReference type="ARBA" id="ARBA00022827"/>
    </source>
</evidence>
<dbReference type="GO" id="GO:0050661">
    <property type="term" value="F:NADP binding"/>
    <property type="evidence" value="ECO:0007669"/>
    <property type="project" value="InterPro"/>
</dbReference>
<evidence type="ECO:0000256" key="4">
    <source>
        <dbReference type="ARBA" id="ARBA00022857"/>
    </source>
</evidence>
<protein>
    <submittedName>
        <fullName evidence="8">Dimethylaniline monooxygenase</fullName>
    </submittedName>
</protein>
<proteinExistence type="inferred from homology"/>
<evidence type="ECO:0000256" key="5">
    <source>
        <dbReference type="ARBA" id="ARBA00023002"/>
    </source>
</evidence>
<reference evidence="8 9" key="1">
    <citation type="journal article" date="2019" name="Appl. Microbiol. Biotechnol.">
        <title>Genome sequence of Isaria javanica and comparative genome analysis insights into family S53 peptidase evolution in fungal entomopathogens.</title>
        <authorList>
            <person name="Lin R."/>
            <person name="Zhang X."/>
            <person name="Xin B."/>
            <person name="Zou M."/>
            <person name="Gao Y."/>
            <person name="Qin F."/>
            <person name="Hu Q."/>
            <person name="Xie B."/>
            <person name="Cheng X."/>
        </authorList>
    </citation>
    <scope>NUCLEOTIDE SEQUENCE [LARGE SCALE GENOMIC DNA]</scope>
    <source>
        <strain evidence="8 9">IJ1G</strain>
    </source>
</reference>
<dbReference type="AlphaFoldDB" id="A0A545UQG0"/>
<name>A0A545UQG0_9HYPO</name>
<evidence type="ECO:0000313" key="8">
    <source>
        <dbReference type="EMBL" id="TQV91688.1"/>
    </source>
</evidence>
<keyword evidence="8" id="KW-0503">Monooxygenase</keyword>
<evidence type="ECO:0000256" key="1">
    <source>
        <dbReference type="ARBA" id="ARBA00009183"/>
    </source>
</evidence>
<evidence type="ECO:0000256" key="6">
    <source>
        <dbReference type="SAM" id="MobiDB-lite"/>
    </source>
</evidence>
<dbReference type="STRING" id="43265.A0A545UQG0"/>
<keyword evidence="9" id="KW-1185">Reference proteome</keyword>
<dbReference type="GO" id="GO:0050660">
    <property type="term" value="F:flavin adenine dinucleotide binding"/>
    <property type="evidence" value="ECO:0007669"/>
    <property type="project" value="InterPro"/>
</dbReference>
<evidence type="ECO:0000256" key="7">
    <source>
        <dbReference type="SAM" id="Phobius"/>
    </source>
</evidence>
<dbReference type="InterPro" id="IPR050346">
    <property type="entry name" value="FMO-like"/>
</dbReference>
<keyword evidence="2" id="KW-0285">Flavoprotein</keyword>
<keyword evidence="4" id="KW-0521">NADP</keyword>
<feature type="transmembrane region" description="Helical" evidence="7">
    <location>
        <begin position="614"/>
        <end position="639"/>
    </location>
</feature>
<feature type="region of interest" description="Disordered" evidence="6">
    <location>
        <begin position="403"/>
        <end position="423"/>
    </location>
</feature>
<evidence type="ECO:0000313" key="9">
    <source>
        <dbReference type="Proteomes" id="UP000315783"/>
    </source>
</evidence>
<keyword evidence="7" id="KW-0472">Membrane</keyword>
<feature type="region of interest" description="Disordered" evidence="6">
    <location>
        <begin position="529"/>
        <end position="563"/>
    </location>
</feature>
<feature type="compositionally biased region" description="Low complexity" evidence="6">
    <location>
        <begin position="403"/>
        <end position="414"/>
    </location>
</feature>